<proteinExistence type="predicted"/>
<organism evidence="2 3">
    <name type="scientific">Tetraparma gracilis</name>
    <dbReference type="NCBI Taxonomy" id="2962635"/>
    <lineage>
        <taxon>Eukaryota</taxon>
        <taxon>Sar</taxon>
        <taxon>Stramenopiles</taxon>
        <taxon>Ochrophyta</taxon>
        <taxon>Bolidophyceae</taxon>
        <taxon>Parmales</taxon>
        <taxon>Triparmaceae</taxon>
        <taxon>Tetraparma</taxon>
    </lineage>
</organism>
<evidence type="ECO:0000256" key="1">
    <source>
        <dbReference type="SAM" id="MobiDB-lite"/>
    </source>
</evidence>
<feature type="region of interest" description="Disordered" evidence="1">
    <location>
        <begin position="55"/>
        <end position="242"/>
    </location>
</feature>
<feature type="compositionally biased region" description="Low complexity" evidence="1">
    <location>
        <begin position="232"/>
        <end position="242"/>
    </location>
</feature>
<feature type="compositionally biased region" description="Polar residues" evidence="1">
    <location>
        <begin position="201"/>
        <end position="210"/>
    </location>
</feature>
<feature type="compositionally biased region" description="Low complexity" evidence="1">
    <location>
        <begin position="107"/>
        <end position="116"/>
    </location>
</feature>
<keyword evidence="3" id="KW-1185">Reference proteome</keyword>
<feature type="compositionally biased region" description="Low complexity" evidence="1">
    <location>
        <begin position="156"/>
        <end position="176"/>
    </location>
</feature>
<feature type="region of interest" description="Disordered" evidence="1">
    <location>
        <begin position="282"/>
        <end position="334"/>
    </location>
</feature>
<protein>
    <submittedName>
        <fullName evidence="2">Uncharacterized protein</fullName>
    </submittedName>
</protein>
<feature type="non-terminal residue" evidence="2">
    <location>
        <position position="334"/>
    </location>
</feature>
<dbReference type="EMBL" id="BRYB01001948">
    <property type="protein sequence ID" value="GMI36935.1"/>
    <property type="molecule type" value="Genomic_DNA"/>
</dbReference>
<comment type="caution">
    <text evidence="2">The sequence shown here is derived from an EMBL/GenBank/DDBJ whole genome shotgun (WGS) entry which is preliminary data.</text>
</comment>
<feature type="region of interest" description="Disordered" evidence="1">
    <location>
        <begin position="1"/>
        <end position="36"/>
    </location>
</feature>
<feature type="compositionally biased region" description="Pro residues" evidence="1">
    <location>
        <begin position="313"/>
        <end position="323"/>
    </location>
</feature>
<accession>A0ABQ6MZP5</accession>
<gene>
    <name evidence="2" type="ORF">TeGR_g988</name>
</gene>
<dbReference type="Proteomes" id="UP001165060">
    <property type="component" value="Unassembled WGS sequence"/>
</dbReference>
<evidence type="ECO:0000313" key="2">
    <source>
        <dbReference type="EMBL" id="GMI36935.1"/>
    </source>
</evidence>
<sequence length="334" mass="33090">MDTAHPDAAHMDTAHMDAAHTATSRMDTTLSPALPRAYPADAATPLQHAGLRWDAGYATPGAGKAAPPRVSLLDPTPGPTPGPGGEQATPGPAREPRPPQPPPPYSDTPFAAATPFGAGGTPAKGRTLRSFSPWLLAPTPGRPEPPPAGGAGAGEALGDLAPLALSPVPGSPRSGPRSGGLSPGAARAEAVCGEERPTPFRFSSVNSSLPRVQPRDAQLAAAMRRGDAPGDAARPALEGGGRAAAAGRTAAIASVLETAVPSAQGPGAPRPDAKGKLRHCAEAGDTLLSLPSPADGKGGKGASGRGEATPHATSPPPSPPCPPTLAADRWSGPS</sequence>
<name>A0ABQ6MZP5_9STRA</name>
<evidence type="ECO:0000313" key="3">
    <source>
        <dbReference type="Proteomes" id="UP001165060"/>
    </source>
</evidence>
<reference evidence="2 3" key="1">
    <citation type="journal article" date="2023" name="Commun. Biol.">
        <title>Genome analysis of Parmales, the sister group of diatoms, reveals the evolutionary specialization of diatoms from phago-mixotrophs to photoautotrophs.</title>
        <authorList>
            <person name="Ban H."/>
            <person name="Sato S."/>
            <person name="Yoshikawa S."/>
            <person name="Yamada K."/>
            <person name="Nakamura Y."/>
            <person name="Ichinomiya M."/>
            <person name="Sato N."/>
            <person name="Blanc-Mathieu R."/>
            <person name="Endo H."/>
            <person name="Kuwata A."/>
            <person name="Ogata H."/>
        </authorList>
    </citation>
    <scope>NUCLEOTIDE SEQUENCE [LARGE SCALE GENOMIC DNA]</scope>
</reference>
<feature type="compositionally biased region" description="Basic and acidic residues" evidence="1">
    <location>
        <begin position="1"/>
        <end position="18"/>
    </location>
</feature>